<dbReference type="InterPro" id="IPR018392">
    <property type="entry name" value="LysM"/>
</dbReference>
<dbReference type="CDD" id="cd00118">
    <property type="entry name" value="LysM"/>
    <property type="match status" value="1"/>
</dbReference>
<reference evidence="1 2" key="1">
    <citation type="submission" date="2016-10" db="EMBL/GenBank/DDBJ databases">
        <authorList>
            <person name="de Groot N.N."/>
        </authorList>
    </citation>
    <scope>NUCLEOTIDE SEQUENCE [LARGE SCALE GENOMIC DNA]</scope>
    <source>
        <strain evidence="1 2">DSM 18979</strain>
    </source>
</reference>
<gene>
    <name evidence="1" type="ORF">SAMN05660297_03480</name>
</gene>
<sequence length="59" mass="6916">MYTQQYIRIPPACPPTFLGRYTVQPGDTFFTIAQMLVNYIIKLAKNSNLKIHRFVHFLV</sequence>
<dbReference type="Proteomes" id="UP000199568">
    <property type="component" value="Unassembled WGS sequence"/>
</dbReference>
<proteinExistence type="predicted"/>
<keyword evidence="2" id="KW-1185">Reference proteome</keyword>
<protein>
    <recommendedName>
        <fullName evidence="3">LysM domain-containing protein</fullName>
    </recommendedName>
</protein>
<evidence type="ECO:0000313" key="1">
    <source>
        <dbReference type="EMBL" id="SET78053.1"/>
    </source>
</evidence>
<dbReference type="AlphaFoldDB" id="A0A1I0H2X8"/>
<name>A0A1I0H2X8_9FIRM</name>
<evidence type="ECO:0008006" key="3">
    <source>
        <dbReference type="Google" id="ProtNLM"/>
    </source>
</evidence>
<dbReference type="EMBL" id="FOHU01000032">
    <property type="protein sequence ID" value="SET78053.1"/>
    <property type="molecule type" value="Genomic_DNA"/>
</dbReference>
<evidence type="ECO:0000313" key="2">
    <source>
        <dbReference type="Proteomes" id="UP000199568"/>
    </source>
</evidence>
<accession>A0A1I0H2X8</accession>
<organism evidence="1 2">
    <name type="scientific">Natronincola peptidivorans</name>
    <dbReference type="NCBI Taxonomy" id="426128"/>
    <lineage>
        <taxon>Bacteria</taxon>
        <taxon>Bacillati</taxon>
        <taxon>Bacillota</taxon>
        <taxon>Clostridia</taxon>
        <taxon>Peptostreptococcales</taxon>
        <taxon>Natronincolaceae</taxon>
        <taxon>Natronincola</taxon>
    </lineage>
</organism>